<reference evidence="3 4" key="1">
    <citation type="submission" date="2019-03" db="EMBL/GenBank/DDBJ databases">
        <title>Jiella endophytica sp. nov., a novel endophytic bacterium isolated from root of Ficus microcarpa Linn. f.</title>
        <authorList>
            <person name="Tuo L."/>
        </authorList>
    </citation>
    <scope>NUCLEOTIDE SEQUENCE [LARGE SCALE GENOMIC DNA]</scope>
    <source>
        <strain evidence="3 4">CBS5Q-3</strain>
    </source>
</reference>
<protein>
    <submittedName>
        <fullName evidence="3">Methylenetetrahydromethanopterin dehydrogenase</fullName>
    </submittedName>
</protein>
<keyword evidence="4" id="KW-1185">Reference proteome</keyword>
<dbReference type="GO" id="GO:0016491">
    <property type="term" value="F:oxidoreductase activity"/>
    <property type="evidence" value="ECO:0007669"/>
    <property type="project" value="UniProtKB-KW"/>
</dbReference>
<dbReference type="Proteomes" id="UP000298179">
    <property type="component" value="Unassembled WGS sequence"/>
</dbReference>
<dbReference type="InterPro" id="IPR015259">
    <property type="entry name" value="Methyl-teptahyd_DH_N"/>
</dbReference>
<comment type="caution">
    <text evidence="3">The sequence shown here is derived from an EMBL/GenBank/DDBJ whole genome shotgun (WGS) entry which is preliminary data.</text>
</comment>
<dbReference type="EMBL" id="SOZD01000001">
    <property type="protein sequence ID" value="TFF27783.1"/>
    <property type="molecule type" value="Genomic_DNA"/>
</dbReference>
<feature type="domain" description="Methylene-tetrahydromethanopterin dehydrogenase N-terminal" evidence="2">
    <location>
        <begin position="18"/>
        <end position="98"/>
    </location>
</feature>
<organism evidence="3 4">
    <name type="scientific">Jiella endophytica</name>
    <dbReference type="NCBI Taxonomy" id="2558362"/>
    <lineage>
        <taxon>Bacteria</taxon>
        <taxon>Pseudomonadati</taxon>
        <taxon>Pseudomonadota</taxon>
        <taxon>Alphaproteobacteria</taxon>
        <taxon>Hyphomicrobiales</taxon>
        <taxon>Aurantimonadaceae</taxon>
        <taxon>Jiella</taxon>
    </lineage>
</organism>
<dbReference type="Pfam" id="PF09176">
    <property type="entry name" value="Mpt_N"/>
    <property type="match status" value="1"/>
</dbReference>
<name>A0A4Y8RV06_9HYPH</name>
<evidence type="ECO:0000256" key="1">
    <source>
        <dbReference type="ARBA" id="ARBA00023002"/>
    </source>
</evidence>
<sequence>MAAKNILHMLTPHKHVSPFDVNMAVDAGYDSVTPYEEVTIDEVPDLVQDVIFSRPPDRGVNSAVFFGGDDAVLALDMIDAAKGAMVPPFGCNVMADPAGSFTTAAAMVALVEKTLKAEKGKTLADVSIAVFGATGVVGYCSAVIAALEGAKVKIVGYSGVKRVQDRADEMKERFGIEVEAVDGSSDEKNQAIISDVEVIFSAAKAGVQVLSLKQLQAAGNLLVAADVNAVPPLGLEGIDVMANGEPIEGTNALGIGALAVGPIKSNTEQGLLKRMIEAGEPQYLDFRDAFQLARSLAS</sequence>
<accession>A0A4Y8RV06</accession>
<dbReference type="Gene3D" id="3.40.50.720">
    <property type="entry name" value="NAD(P)-binding Rossmann-like Domain"/>
    <property type="match status" value="1"/>
</dbReference>
<dbReference type="InterPro" id="IPR037089">
    <property type="entry name" value="Methyl-teptahyd_DH_N_sf"/>
</dbReference>
<evidence type="ECO:0000313" key="3">
    <source>
        <dbReference type="EMBL" id="TFF27783.1"/>
    </source>
</evidence>
<dbReference type="InterPro" id="IPR036291">
    <property type="entry name" value="NAD(P)-bd_dom_sf"/>
</dbReference>
<gene>
    <name evidence="3" type="ORF">E3C22_04830</name>
</gene>
<dbReference type="Gene3D" id="3.40.50.10280">
    <property type="entry name" value="Methylene-tetrahydromethanopterin dehydrogenase, N-terminal domain"/>
    <property type="match status" value="1"/>
</dbReference>
<dbReference type="RefSeq" id="WP_134760721.1">
    <property type="nucleotide sequence ID" value="NZ_SOZD01000001.1"/>
</dbReference>
<dbReference type="OrthoDB" id="7929761at2"/>
<evidence type="ECO:0000259" key="2">
    <source>
        <dbReference type="Pfam" id="PF09176"/>
    </source>
</evidence>
<evidence type="ECO:0000313" key="4">
    <source>
        <dbReference type="Proteomes" id="UP000298179"/>
    </source>
</evidence>
<dbReference type="SUPFAM" id="SSF53223">
    <property type="entry name" value="Aminoacid dehydrogenase-like, N-terminal domain"/>
    <property type="match status" value="1"/>
</dbReference>
<proteinExistence type="predicted"/>
<dbReference type="SUPFAM" id="SSF51735">
    <property type="entry name" value="NAD(P)-binding Rossmann-fold domains"/>
    <property type="match status" value="1"/>
</dbReference>
<dbReference type="AlphaFoldDB" id="A0A4Y8RV06"/>
<keyword evidence="1" id="KW-0560">Oxidoreductase</keyword>
<dbReference type="InterPro" id="IPR046346">
    <property type="entry name" value="Aminoacid_DH-like_N_sf"/>
</dbReference>